<dbReference type="GO" id="GO:0102559">
    <property type="term" value="F:peptide chain release factor N(5)-glutamine methyltransferase activity"/>
    <property type="evidence" value="ECO:0007669"/>
    <property type="project" value="UniProtKB-EC"/>
</dbReference>
<dbReference type="NCBIfam" id="TIGR03534">
    <property type="entry name" value="RF_mod_PrmC"/>
    <property type="match status" value="1"/>
</dbReference>
<evidence type="ECO:0000256" key="2">
    <source>
        <dbReference type="ARBA" id="ARBA00022679"/>
    </source>
</evidence>
<feature type="binding site" evidence="5">
    <location>
        <position position="193"/>
    </location>
    <ligand>
        <name>S-adenosyl-L-methionine</name>
        <dbReference type="ChEBI" id="CHEBI:59789"/>
    </ligand>
</feature>
<dbReference type="HAMAP" id="MF_02126">
    <property type="entry name" value="RF_methyltr_PrmC"/>
    <property type="match status" value="1"/>
</dbReference>
<evidence type="ECO:0000256" key="3">
    <source>
        <dbReference type="ARBA" id="ARBA00022691"/>
    </source>
</evidence>
<proteinExistence type="inferred from homology"/>
<dbReference type="Gene3D" id="3.40.50.150">
    <property type="entry name" value="Vaccinia Virus protein VP39"/>
    <property type="match status" value="1"/>
</dbReference>
<keyword evidence="3 5" id="KW-0949">S-adenosyl-L-methionine</keyword>
<evidence type="ECO:0000313" key="9">
    <source>
        <dbReference type="Proteomes" id="UP000030826"/>
    </source>
</evidence>
<dbReference type="InterPro" id="IPR007848">
    <property type="entry name" value="Small_mtfrase_dom"/>
</dbReference>
<feature type="domain" description="Release factor glutamine methyltransferase N-terminal" evidence="7">
    <location>
        <begin position="9"/>
        <end position="78"/>
    </location>
</feature>
<dbReference type="PROSITE" id="PS00092">
    <property type="entry name" value="N6_MTASE"/>
    <property type="match status" value="1"/>
</dbReference>
<evidence type="ECO:0000259" key="7">
    <source>
        <dbReference type="Pfam" id="PF17827"/>
    </source>
</evidence>
<feature type="binding site" evidence="5">
    <location>
        <begin position="193"/>
        <end position="196"/>
    </location>
    <ligand>
        <name>substrate</name>
    </ligand>
</feature>
<evidence type="ECO:0000256" key="1">
    <source>
        <dbReference type="ARBA" id="ARBA00022603"/>
    </source>
</evidence>
<dbReference type="RefSeq" id="WP_039196189.1">
    <property type="nucleotide sequence ID" value="NZ_JRFJ01000010.1"/>
</dbReference>
<comment type="function">
    <text evidence="5">Methylates the class 1 translation termination release factors RF1/PrfA and RF2/PrfB on the glutamine residue of the universally conserved GGQ motif.</text>
</comment>
<dbReference type="NCBIfam" id="TIGR00536">
    <property type="entry name" value="hemK_fam"/>
    <property type="match status" value="1"/>
</dbReference>
<dbReference type="InterPro" id="IPR040758">
    <property type="entry name" value="PrmC_N"/>
</dbReference>
<comment type="caution">
    <text evidence="8">The sequence shown here is derived from an EMBL/GenBank/DDBJ whole genome shotgun (WGS) entry which is preliminary data.</text>
</comment>
<dbReference type="InterPro" id="IPR002052">
    <property type="entry name" value="DNA_methylase_N6_adenine_CS"/>
</dbReference>
<dbReference type="GO" id="GO:0003676">
    <property type="term" value="F:nucleic acid binding"/>
    <property type="evidence" value="ECO:0007669"/>
    <property type="project" value="InterPro"/>
</dbReference>
<dbReference type="PANTHER" id="PTHR18895">
    <property type="entry name" value="HEMK METHYLTRANSFERASE"/>
    <property type="match status" value="1"/>
</dbReference>
<dbReference type="AlphaFoldDB" id="A0A0B1PWP6"/>
<organism evidence="8 9">
    <name type="scientific">Aureimonas altamirensis</name>
    <dbReference type="NCBI Taxonomy" id="370622"/>
    <lineage>
        <taxon>Bacteria</taxon>
        <taxon>Pseudomonadati</taxon>
        <taxon>Pseudomonadota</taxon>
        <taxon>Alphaproteobacteria</taxon>
        <taxon>Hyphomicrobiales</taxon>
        <taxon>Aurantimonadaceae</taxon>
        <taxon>Aureimonas</taxon>
    </lineage>
</organism>
<dbReference type="CDD" id="cd02440">
    <property type="entry name" value="AdoMet_MTases"/>
    <property type="match status" value="1"/>
</dbReference>
<dbReference type="EMBL" id="JRFJ01000010">
    <property type="protein sequence ID" value="KHJ52983.1"/>
    <property type="molecule type" value="Genomic_DNA"/>
</dbReference>
<dbReference type="InterPro" id="IPR050320">
    <property type="entry name" value="N5-glutamine_MTase"/>
</dbReference>
<dbReference type="OrthoDB" id="9800643at2"/>
<dbReference type="STRING" id="370622.LA66_20380"/>
<evidence type="ECO:0000256" key="4">
    <source>
        <dbReference type="ARBA" id="ARBA00048391"/>
    </source>
</evidence>
<comment type="caution">
    <text evidence="5">Lacks conserved residue(s) required for the propagation of feature annotation.</text>
</comment>
<dbReference type="Pfam" id="PF17827">
    <property type="entry name" value="PrmC_N"/>
    <property type="match status" value="1"/>
</dbReference>
<evidence type="ECO:0000256" key="5">
    <source>
        <dbReference type="HAMAP-Rule" id="MF_02126"/>
    </source>
</evidence>
<reference evidence="8 9" key="1">
    <citation type="submission" date="2014-09" db="EMBL/GenBank/DDBJ databases">
        <title>Isolation and characterization of Aurantimonas altamirensis ON-56566 from clinical sample following a dog bite.</title>
        <authorList>
            <person name="Eshaghi A."/>
            <person name="Li A."/>
            <person name="Shahinas D."/>
            <person name="Bahn P."/>
            <person name="Kus J.V."/>
            <person name="Patel S.N."/>
        </authorList>
    </citation>
    <scope>NUCLEOTIDE SEQUENCE [LARGE SCALE GENOMIC DNA]</scope>
    <source>
        <strain evidence="8 9">ON-56566</strain>
    </source>
</reference>
<feature type="binding site" evidence="5">
    <location>
        <begin position="127"/>
        <end position="131"/>
    </location>
    <ligand>
        <name>S-adenosyl-L-methionine</name>
        <dbReference type="ChEBI" id="CHEBI:59789"/>
    </ligand>
</feature>
<evidence type="ECO:0000313" key="8">
    <source>
        <dbReference type="EMBL" id="KHJ52983.1"/>
    </source>
</evidence>
<dbReference type="InterPro" id="IPR019874">
    <property type="entry name" value="RF_methyltr_PrmC"/>
</dbReference>
<feature type="domain" description="Methyltransferase small" evidence="6">
    <location>
        <begin position="122"/>
        <end position="196"/>
    </location>
</feature>
<keyword evidence="1 5" id="KW-0489">Methyltransferase</keyword>
<accession>A0A0B1PWP6</accession>
<evidence type="ECO:0000259" key="6">
    <source>
        <dbReference type="Pfam" id="PF05175"/>
    </source>
</evidence>
<comment type="catalytic activity">
    <reaction evidence="4 5">
        <text>L-glutaminyl-[peptide chain release factor] + S-adenosyl-L-methionine = N(5)-methyl-L-glutaminyl-[peptide chain release factor] + S-adenosyl-L-homocysteine + H(+)</text>
        <dbReference type="Rhea" id="RHEA:42896"/>
        <dbReference type="Rhea" id="RHEA-COMP:10271"/>
        <dbReference type="Rhea" id="RHEA-COMP:10272"/>
        <dbReference type="ChEBI" id="CHEBI:15378"/>
        <dbReference type="ChEBI" id="CHEBI:30011"/>
        <dbReference type="ChEBI" id="CHEBI:57856"/>
        <dbReference type="ChEBI" id="CHEBI:59789"/>
        <dbReference type="ChEBI" id="CHEBI:61891"/>
        <dbReference type="EC" id="2.1.1.297"/>
    </reaction>
</comment>
<name>A0A0B1PWP6_9HYPH</name>
<sequence length="289" mass="30777">MPEAPTIGELLAEARAELAAAGIDSAAADARILMMDSLGLTSTDLHLRSGQPPSRPVEPFRQRLLRRMVGEPVYRILGYRPFYAHEFTLSADTLEPRPDTETLVDLAIEALSGRFGRETPFLFADIGTGTGAIAVSLLSEFPFAECIAVDIAQGALDTAMENARHAGVSARIRPLVSNYLRSIAEPLDAIVSNPPYIPSDEIDGLDVGVRCHDPRRALDGGADGLDAYRALAAGAADVLRQGGDMLLEVGAGQGDDVRCLMQRAGLAFVSSRADLGGHERALLFRRAAG</sequence>
<dbReference type="InterPro" id="IPR004556">
    <property type="entry name" value="HemK-like"/>
</dbReference>
<dbReference type="Pfam" id="PF05175">
    <property type="entry name" value="MTS"/>
    <property type="match status" value="1"/>
</dbReference>
<feature type="binding site" evidence="5">
    <location>
        <position position="150"/>
    </location>
    <ligand>
        <name>S-adenosyl-L-methionine</name>
        <dbReference type="ChEBI" id="CHEBI:59789"/>
    </ligand>
</feature>
<dbReference type="PANTHER" id="PTHR18895:SF74">
    <property type="entry name" value="MTRF1L RELEASE FACTOR GLUTAMINE METHYLTRANSFERASE"/>
    <property type="match status" value="1"/>
</dbReference>
<dbReference type="SUPFAM" id="SSF53335">
    <property type="entry name" value="S-adenosyl-L-methionine-dependent methyltransferases"/>
    <property type="match status" value="1"/>
</dbReference>
<dbReference type="EC" id="2.1.1.297" evidence="5"/>
<dbReference type="Proteomes" id="UP000030826">
    <property type="component" value="Unassembled WGS sequence"/>
</dbReference>
<dbReference type="InterPro" id="IPR029063">
    <property type="entry name" value="SAM-dependent_MTases_sf"/>
</dbReference>
<dbReference type="Gene3D" id="1.10.8.10">
    <property type="entry name" value="DNA helicase RuvA subunit, C-terminal domain"/>
    <property type="match status" value="1"/>
</dbReference>
<keyword evidence="2 5" id="KW-0808">Transferase</keyword>
<gene>
    <name evidence="5" type="primary">prmC</name>
    <name evidence="8" type="ORF">LA66_20380</name>
</gene>
<comment type="similarity">
    <text evidence="5">Belongs to the protein N5-glutamine methyltransferase family. PrmC subfamily.</text>
</comment>
<dbReference type="GO" id="GO:0032259">
    <property type="term" value="P:methylation"/>
    <property type="evidence" value="ECO:0007669"/>
    <property type="project" value="UniProtKB-KW"/>
</dbReference>
<protein>
    <recommendedName>
        <fullName evidence="5">Release factor glutamine methyltransferase</fullName>
        <shortName evidence="5">RF MTase</shortName>
        <ecNumber evidence="5">2.1.1.297</ecNumber>
    </recommendedName>
    <alternativeName>
        <fullName evidence="5">N5-glutamine methyltransferase PrmC</fullName>
    </alternativeName>
    <alternativeName>
        <fullName evidence="5">Protein-(glutamine-N5) MTase PrmC</fullName>
    </alternativeName>
    <alternativeName>
        <fullName evidence="5">Protein-glutamine N-methyltransferase PrmC</fullName>
    </alternativeName>
</protein>